<protein>
    <recommendedName>
        <fullName evidence="1">Luciferase-like domain-containing protein</fullName>
    </recommendedName>
</protein>
<dbReference type="Pfam" id="PF00296">
    <property type="entry name" value="Bac_luciferase"/>
    <property type="match status" value="1"/>
</dbReference>
<organism evidence="2 3">
    <name type="scientific">Amycolatopsis jiangsuensis</name>
    <dbReference type="NCBI Taxonomy" id="1181879"/>
    <lineage>
        <taxon>Bacteria</taxon>
        <taxon>Bacillati</taxon>
        <taxon>Actinomycetota</taxon>
        <taxon>Actinomycetes</taxon>
        <taxon>Pseudonocardiales</taxon>
        <taxon>Pseudonocardiaceae</taxon>
        <taxon>Amycolatopsis</taxon>
    </lineage>
</organism>
<reference evidence="2 3" key="1">
    <citation type="submission" date="2020-08" db="EMBL/GenBank/DDBJ databases">
        <title>Sequencing the genomes of 1000 actinobacteria strains.</title>
        <authorList>
            <person name="Klenk H.-P."/>
        </authorList>
    </citation>
    <scope>NUCLEOTIDE SEQUENCE [LARGE SCALE GENOMIC DNA]</scope>
    <source>
        <strain evidence="2 3">DSM 45859</strain>
    </source>
</reference>
<dbReference type="SUPFAM" id="SSF51679">
    <property type="entry name" value="Bacterial luciferase-like"/>
    <property type="match status" value="1"/>
</dbReference>
<dbReference type="GO" id="GO:0016705">
    <property type="term" value="F:oxidoreductase activity, acting on paired donors, with incorporation or reduction of molecular oxygen"/>
    <property type="evidence" value="ECO:0007669"/>
    <property type="project" value="InterPro"/>
</dbReference>
<name>A0A840ILS9_9PSEU</name>
<proteinExistence type="predicted"/>
<sequence>MSEVRYGLCLPPFGDPAVVVDPAVRAEAAGWDGVFLWDHVVPAQPPIADPWTTLAAIAQATTKLRLSPMVTPSARRESVPPGPTRHPVSCARCGPGGSCGTAGTHYRLDLDATEPEPYPIPVWAGCGVAHPRVLERAAAGDGVFPFPGSCPTRPRCWAGSCAGYVRGRPYDVAVAGNASPAWDEPVTADLTALTQAGMTWWMGSLIHFDPLELSLAVVDAGPPRAG</sequence>
<dbReference type="RefSeq" id="WP_312873721.1">
    <property type="nucleotide sequence ID" value="NZ_JACHMG010000001.1"/>
</dbReference>
<keyword evidence="3" id="KW-1185">Reference proteome</keyword>
<evidence type="ECO:0000259" key="1">
    <source>
        <dbReference type="Pfam" id="PF00296"/>
    </source>
</evidence>
<accession>A0A840ILS9</accession>
<dbReference type="AlphaFoldDB" id="A0A840ILS9"/>
<dbReference type="EMBL" id="JACHMG010000001">
    <property type="protein sequence ID" value="MBB4683276.1"/>
    <property type="molecule type" value="Genomic_DNA"/>
</dbReference>
<dbReference type="InterPro" id="IPR036661">
    <property type="entry name" value="Luciferase-like_sf"/>
</dbReference>
<comment type="caution">
    <text evidence="2">The sequence shown here is derived from an EMBL/GenBank/DDBJ whole genome shotgun (WGS) entry which is preliminary data.</text>
</comment>
<dbReference type="Gene3D" id="3.20.20.30">
    <property type="entry name" value="Luciferase-like domain"/>
    <property type="match status" value="1"/>
</dbReference>
<dbReference type="Proteomes" id="UP000581769">
    <property type="component" value="Unassembled WGS sequence"/>
</dbReference>
<gene>
    <name evidence="2" type="ORF">BJY18_000761</name>
</gene>
<feature type="domain" description="Luciferase-like" evidence="1">
    <location>
        <begin position="16"/>
        <end position="76"/>
    </location>
</feature>
<evidence type="ECO:0000313" key="3">
    <source>
        <dbReference type="Proteomes" id="UP000581769"/>
    </source>
</evidence>
<evidence type="ECO:0000313" key="2">
    <source>
        <dbReference type="EMBL" id="MBB4683276.1"/>
    </source>
</evidence>
<dbReference type="InterPro" id="IPR011251">
    <property type="entry name" value="Luciferase-like_dom"/>
</dbReference>